<dbReference type="InterPro" id="IPR018247">
    <property type="entry name" value="EF_Hand_1_Ca_BS"/>
</dbReference>
<organism evidence="3 4">
    <name type="scientific">Ruminococcus flavefaciens</name>
    <dbReference type="NCBI Taxonomy" id="1265"/>
    <lineage>
        <taxon>Bacteria</taxon>
        <taxon>Bacillati</taxon>
        <taxon>Bacillota</taxon>
        <taxon>Clostridia</taxon>
        <taxon>Eubacteriales</taxon>
        <taxon>Oscillospiraceae</taxon>
        <taxon>Ruminococcus</taxon>
    </lineage>
</organism>
<sequence>MYKTKHSAIIAGILTLTFAPAVAFSGSISGYAADTDQIETYGGKKKIDTDEWKGSVSGYYGDEVVLRGYKGNKENVVIPEYVDGFRVKDCDIAWNIVKLGGHYFHIDATWDDMDSEKISYDWFMKSDAELKEAGGAHGKWKIYKLMPLHSFQSDVMPECRYSCGDLNTDGEVGVSDLVKMSRYLLGKETISDEDQPLSDLDLSGNTDIFDMVKLRKLLLDTAK</sequence>
<feature type="domain" description="Dockerin" evidence="2">
    <location>
        <begin position="159"/>
        <end position="223"/>
    </location>
</feature>
<dbReference type="Pfam" id="PF00404">
    <property type="entry name" value="Dockerin_1"/>
    <property type="match status" value="1"/>
</dbReference>
<evidence type="ECO:0000256" key="1">
    <source>
        <dbReference type="SAM" id="SignalP"/>
    </source>
</evidence>
<proteinExistence type="predicted"/>
<evidence type="ECO:0000259" key="2">
    <source>
        <dbReference type="PROSITE" id="PS51766"/>
    </source>
</evidence>
<evidence type="ECO:0000313" key="3">
    <source>
        <dbReference type="EMBL" id="SHM45564.1"/>
    </source>
</evidence>
<dbReference type="SUPFAM" id="SSF63446">
    <property type="entry name" value="Type I dockerin domain"/>
    <property type="match status" value="1"/>
</dbReference>
<dbReference type="PROSITE" id="PS00018">
    <property type="entry name" value="EF_HAND_1"/>
    <property type="match status" value="1"/>
</dbReference>
<name>A0A1M7IXL9_RUMFL</name>
<protein>
    <recommendedName>
        <fullName evidence="2">Dockerin domain-containing protein</fullName>
    </recommendedName>
</protein>
<feature type="signal peptide" evidence="1">
    <location>
        <begin position="1"/>
        <end position="23"/>
    </location>
</feature>
<dbReference type="EMBL" id="FRCT01000005">
    <property type="protein sequence ID" value="SHM45564.1"/>
    <property type="molecule type" value="Genomic_DNA"/>
</dbReference>
<feature type="chain" id="PRO_5012906974" description="Dockerin domain-containing protein" evidence="1">
    <location>
        <begin position="24"/>
        <end position="223"/>
    </location>
</feature>
<keyword evidence="1" id="KW-0732">Signal</keyword>
<dbReference type="RefSeq" id="WP_072950002.1">
    <property type="nucleotide sequence ID" value="NZ_FRCT01000005.1"/>
</dbReference>
<dbReference type="PROSITE" id="PS51766">
    <property type="entry name" value="DOCKERIN"/>
    <property type="match status" value="1"/>
</dbReference>
<accession>A0A1M7IXL9</accession>
<reference evidence="3 4" key="1">
    <citation type="submission" date="2016-11" db="EMBL/GenBank/DDBJ databases">
        <authorList>
            <person name="Jaros S."/>
            <person name="Januszkiewicz K."/>
            <person name="Wedrychowicz H."/>
        </authorList>
    </citation>
    <scope>NUCLEOTIDE SEQUENCE [LARGE SCALE GENOMIC DNA]</scope>
    <source>
        <strain evidence="3 4">Y1</strain>
    </source>
</reference>
<dbReference type="AlphaFoldDB" id="A0A1M7IXL9"/>
<evidence type="ECO:0000313" key="4">
    <source>
        <dbReference type="Proteomes" id="UP000184394"/>
    </source>
</evidence>
<dbReference type="GO" id="GO:0000272">
    <property type="term" value="P:polysaccharide catabolic process"/>
    <property type="evidence" value="ECO:0007669"/>
    <property type="project" value="InterPro"/>
</dbReference>
<dbReference type="GO" id="GO:0004553">
    <property type="term" value="F:hydrolase activity, hydrolyzing O-glycosyl compounds"/>
    <property type="evidence" value="ECO:0007669"/>
    <property type="project" value="InterPro"/>
</dbReference>
<dbReference type="InterPro" id="IPR016134">
    <property type="entry name" value="Dockerin_dom"/>
</dbReference>
<gene>
    <name evidence="3" type="ORF">SAMN04487860_10513</name>
</gene>
<dbReference type="OrthoDB" id="1815689at2"/>
<dbReference type="InterPro" id="IPR036439">
    <property type="entry name" value="Dockerin_dom_sf"/>
</dbReference>
<dbReference type="CDD" id="cd14256">
    <property type="entry name" value="Dockerin_I"/>
    <property type="match status" value="1"/>
</dbReference>
<dbReference type="Proteomes" id="UP000184394">
    <property type="component" value="Unassembled WGS sequence"/>
</dbReference>
<dbReference type="InterPro" id="IPR002105">
    <property type="entry name" value="Dockerin_1_rpt"/>
</dbReference>
<dbReference type="Gene3D" id="1.10.1330.10">
    <property type="entry name" value="Dockerin domain"/>
    <property type="match status" value="1"/>
</dbReference>